<feature type="transmembrane region" description="Helical" evidence="4">
    <location>
        <begin position="12"/>
        <end position="31"/>
    </location>
</feature>
<dbReference type="CDD" id="cd06575">
    <property type="entry name" value="PASTA_Pbp2x-like_2"/>
    <property type="match status" value="1"/>
</dbReference>
<dbReference type="PANTHER" id="PTHR30627">
    <property type="entry name" value="PEPTIDOGLYCAN D,D-TRANSPEPTIDASE"/>
    <property type="match status" value="1"/>
</dbReference>
<dbReference type="InterPro" id="IPR036138">
    <property type="entry name" value="PBP_dimer_sf"/>
</dbReference>
<dbReference type="GO" id="GO:0004180">
    <property type="term" value="F:carboxypeptidase activity"/>
    <property type="evidence" value="ECO:0007669"/>
    <property type="project" value="UniProtKB-KW"/>
</dbReference>
<dbReference type="AlphaFoldDB" id="A0A9X4MUA5"/>
<dbReference type="Proteomes" id="UP001152599">
    <property type="component" value="Unassembled WGS sequence"/>
</dbReference>
<dbReference type="PROSITE" id="PS51178">
    <property type="entry name" value="PASTA"/>
    <property type="match status" value="1"/>
</dbReference>
<evidence type="ECO:0000313" key="7">
    <source>
        <dbReference type="Proteomes" id="UP001152599"/>
    </source>
</evidence>
<protein>
    <submittedName>
        <fullName evidence="6">Transpeptidase family protein</fullName>
    </submittedName>
</protein>
<evidence type="ECO:0000259" key="5">
    <source>
        <dbReference type="PROSITE" id="PS51178"/>
    </source>
</evidence>
<dbReference type="Gene3D" id="3.40.710.10">
    <property type="entry name" value="DD-peptidase/beta-lactamase superfamily"/>
    <property type="match status" value="1"/>
</dbReference>
<dbReference type="EMBL" id="JANCMU010000001">
    <property type="protein sequence ID" value="MDG4945036.1"/>
    <property type="molecule type" value="Genomic_DNA"/>
</dbReference>
<keyword evidence="2" id="KW-0645">Protease</keyword>
<organism evidence="6 7">
    <name type="scientific">Profundicola chukchiensis</name>
    <dbReference type="NCBI Taxonomy" id="2961959"/>
    <lineage>
        <taxon>Bacteria</taxon>
        <taxon>Pseudomonadati</taxon>
        <taxon>Bacteroidota</taxon>
        <taxon>Flavobacteriia</taxon>
        <taxon>Flavobacteriales</taxon>
        <taxon>Weeksellaceae</taxon>
        <taxon>Profundicola</taxon>
    </lineage>
</organism>
<dbReference type="SUPFAM" id="SSF54184">
    <property type="entry name" value="Penicillin-binding protein 2x (pbp-2x), c-terminal domain"/>
    <property type="match status" value="1"/>
</dbReference>
<keyword evidence="2" id="KW-0378">Hydrolase</keyword>
<keyword evidence="4" id="KW-0812">Transmembrane</keyword>
<dbReference type="InterPro" id="IPR012338">
    <property type="entry name" value="Beta-lactam/transpept-like"/>
</dbReference>
<dbReference type="GO" id="GO:0071555">
    <property type="term" value="P:cell wall organization"/>
    <property type="evidence" value="ECO:0007669"/>
    <property type="project" value="TreeGrafter"/>
</dbReference>
<accession>A0A9X4MUA5</accession>
<dbReference type="InterPro" id="IPR001460">
    <property type="entry name" value="PCN-bd_Tpept"/>
</dbReference>
<dbReference type="GO" id="GO:0008658">
    <property type="term" value="F:penicillin binding"/>
    <property type="evidence" value="ECO:0007669"/>
    <property type="project" value="InterPro"/>
</dbReference>
<comment type="caution">
    <text evidence="6">The sequence shown here is derived from an EMBL/GenBank/DDBJ whole genome shotgun (WGS) entry which is preliminary data.</text>
</comment>
<evidence type="ECO:0000256" key="2">
    <source>
        <dbReference type="ARBA" id="ARBA00022645"/>
    </source>
</evidence>
<dbReference type="Gene3D" id="3.30.450.330">
    <property type="match status" value="1"/>
</dbReference>
<keyword evidence="7" id="KW-1185">Reference proteome</keyword>
<evidence type="ECO:0000256" key="3">
    <source>
        <dbReference type="ARBA" id="ARBA00023136"/>
    </source>
</evidence>
<sequence>MIKSKKEILLKAYAIGLLLVIMSVGIVYKLINLQTDPEQREKLESFTQRTNFREAIIPAQRGNLYASDGSLLATSVRHYDIAIDAKAMRQELVDQHLNALADSLSKMFGKDSKHYAKIILNAKHNEKQYLRLARNLNFRQLNRVKKFPIFDQGQIKGGFIVEDKLIRERSVKDIGARTLGYVKGDSIKVGLEGAYNDLLSGHDGRRLEQRMGGGNWRPISVSTEVDAEEGMDVVTTIDIGLQNVAYNTLYQQLTDYEAHHGCVIVMEVKTGEIKAIANLTRLDDGNYADIQNFAVGEASEPGSTIKTISLLAALDSGKVDTATTVATHGGRMRLFGRTISDSYGYGELTVKQILEKSSNIGTAKVVTDIWQQEPEDFMDIINGRWKLNQKLDVDIPGEAEPYIPDPDGKSWSKQTLSSFSFGYESKLTPLQLLTFYNGVANNGIMLKPLFVKQIRKHGDIVKEFQPVVRVKKMAADSTIKKMQAMLAGTVKTGTGRAFYNEHYSAAGKTGTARVEYWRKDIPIQYRASFAGYFPVEDPKYSVIVVVHKPSRTKGIYGSTVAGPVFQALMEHVYVSTPKPYLIPDTLQLKTTYAAKKPFNINSNKKTIPNLLGKKGYEVIPALENLGFKVTYTGVGKVKSQSIEPGSALPKVKKIHLELDNI</sequence>
<keyword evidence="4" id="KW-1133">Transmembrane helix</keyword>
<dbReference type="Pfam" id="PF03793">
    <property type="entry name" value="PASTA"/>
    <property type="match status" value="1"/>
</dbReference>
<dbReference type="Gene3D" id="3.90.1310.10">
    <property type="entry name" value="Penicillin-binding protein 2a (Domain 2)"/>
    <property type="match status" value="1"/>
</dbReference>
<reference evidence="6" key="1">
    <citation type="submission" date="2022-07" db="EMBL/GenBank/DDBJ databases">
        <title>Description and genome-wide analysis of Profundicola chukchiensis gen. nov., sp. nov., marine bacteria isolated from bottom sediments of the Chukchi Sea.</title>
        <authorList>
            <person name="Romanenko L."/>
            <person name="Otstavnykh N."/>
            <person name="Kurilenko V."/>
            <person name="Eremeev V."/>
            <person name="Velansky P."/>
            <person name="Mikhailov V."/>
            <person name="Isaeva M."/>
        </authorList>
    </citation>
    <scope>NUCLEOTIDE SEQUENCE</scope>
    <source>
        <strain evidence="6">KMM 9713</strain>
    </source>
</reference>
<gene>
    <name evidence="6" type="ORF">NMK71_01290</name>
</gene>
<dbReference type="PANTHER" id="PTHR30627:SF1">
    <property type="entry name" value="PEPTIDOGLYCAN D,D-TRANSPEPTIDASE FTSI"/>
    <property type="match status" value="1"/>
</dbReference>
<evidence type="ECO:0000256" key="1">
    <source>
        <dbReference type="ARBA" id="ARBA00004370"/>
    </source>
</evidence>
<comment type="subcellular location">
    <subcellularLocation>
        <location evidence="1">Membrane</location>
    </subcellularLocation>
</comment>
<dbReference type="InterPro" id="IPR050515">
    <property type="entry name" value="Beta-lactam/transpept"/>
</dbReference>
<evidence type="ECO:0000313" key="6">
    <source>
        <dbReference type="EMBL" id="MDG4945036.1"/>
    </source>
</evidence>
<keyword evidence="2" id="KW-0121">Carboxypeptidase</keyword>
<dbReference type="InterPro" id="IPR005543">
    <property type="entry name" value="PASTA_dom"/>
</dbReference>
<dbReference type="Pfam" id="PF03717">
    <property type="entry name" value="PBP_dimer"/>
    <property type="match status" value="1"/>
</dbReference>
<name>A0A9X4MUA5_9FLAO</name>
<evidence type="ECO:0000256" key="4">
    <source>
        <dbReference type="SAM" id="Phobius"/>
    </source>
</evidence>
<proteinExistence type="predicted"/>
<dbReference type="SUPFAM" id="SSF56519">
    <property type="entry name" value="Penicillin binding protein dimerisation domain"/>
    <property type="match status" value="1"/>
</dbReference>
<dbReference type="GO" id="GO:0005886">
    <property type="term" value="C:plasma membrane"/>
    <property type="evidence" value="ECO:0007669"/>
    <property type="project" value="TreeGrafter"/>
</dbReference>
<dbReference type="SMART" id="SM00740">
    <property type="entry name" value="PASTA"/>
    <property type="match status" value="1"/>
</dbReference>
<dbReference type="RefSeq" id="WP_304419764.1">
    <property type="nucleotide sequence ID" value="NZ_JANCMU010000001.1"/>
</dbReference>
<dbReference type="InterPro" id="IPR005311">
    <property type="entry name" value="PBP_dimer"/>
</dbReference>
<dbReference type="Pfam" id="PF00905">
    <property type="entry name" value="Transpeptidase"/>
    <property type="match status" value="1"/>
</dbReference>
<keyword evidence="3 4" id="KW-0472">Membrane</keyword>
<dbReference type="SUPFAM" id="SSF56601">
    <property type="entry name" value="beta-lactamase/transpeptidase-like"/>
    <property type="match status" value="1"/>
</dbReference>
<feature type="domain" description="PASTA" evidence="5">
    <location>
        <begin position="601"/>
        <end position="660"/>
    </location>
</feature>